<dbReference type="AlphaFoldDB" id="A0A411YBV4"/>
<accession>A0A411YBV4</accession>
<evidence type="ECO:0000313" key="1">
    <source>
        <dbReference type="EMBL" id="QBI18684.1"/>
    </source>
</evidence>
<evidence type="ECO:0000313" key="2">
    <source>
        <dbReference type="Proteomes" id="UP000291469"/>
    </source>
</evidence>
<name>A0A411YBV4_9ACTN</name>
<keyword evidence="2" id="KW-1185">Reference proteome</keyword>
<reference evidence="1 2" key="1">
    <citation type="submission" date="2019-01" db="EMBL/GenBank/DDBJ databases">
        <title>Egibacter rhizosphaerae EGI 80759T.</title>
        <authorList>
            <person name="Chen D.-D."/>
            <person name="Tian Y."/>
            <person name="Jiao J.-Y."/>
            <person name="Zhang X.-T."/>
            <person name="Zhang Y.-G."/>
            <person name="Zhang Y."/>
            <person name="Xiao M."/>
            <person name="Shu W.-S."/>
            <person name="Li W.-J."/>
        </authorList>
    </citation>
    <scope>NUCLEOTIDE SEQUENCE [LARGE SCALE GENOMIC DNA]</scope>
    <source>
        <strain evidence="1 2">EGI 80759</strain>
    </source>
</reference>
<proteinExistence type="predicted"/>
<organism evidence="1 2">
    <name type="scientific">Egibacter rhizosphaerae</name>
    <dbReference type="NCBI Taxonomy" id="1670831"/>
    <lineage>
        <taxon>Bacteria</taxon>
        <taxon>Bacillati</taxon>
        <taxon>Actinomycetota</taxon>
        <taxon>Nitriliruptoria</taxon>
        <taxon>Egibacterales</taxon>
        <taxon>Egibacteraceae</taxon>
        <taxon>Egibacter</taxon>
    </lineage>
</organism>
<dbReference type="Proteomes" id="UP000291469">
    <property type="component" value="Chromosome"/>
</dbReference>
<sequence>MPVNSAHQRYVDYLFAQASAGRYPSHQILKRIEAAITDRETAERYVDLLLSEAENQRFPSLRMLDRANQIVTRMAAADVIERLDEEFEAANG</sequence>
<dbReference type="KEGG" id="erz:ER308_03325"/>
<dbReference type="RefSeq" id="WP_131153682.1">
    <property type="nucleotide sequence ID" value="NZ_CP036402.1"/>
</dbReference>
<dbReference type="EMBL" id="CP036402">
    <property type="protein sequence ID" value="QBI18684.1"/>
    <property type="molecule type" value="Genomic_DNA"/>
</dbReference>
<gene>
    <name evidence="1" type="ORF">ER308_03325</name>
</gene>
<protein>
    <submittedName>
        <fullName evidence="1">Uncharacterized protein</fullName>
    </submittedName>
</protein>
<dbReference type="OrthoDB" id="9849087at2"/>